<evidence type="ECO:0000313" key="4">
    <source>
        <dbReference type="Proteomes" id="UP000002195"/>
    </source>
</evidence>
<organism evidence="3 4">
    <name type="scientific">Dictyostelium discoideum</name>
    <name type="common">Social amoeba</name>
    <dbReference type="NCBI Taxonomy" id="44689"/>
    <lineage>
        <taxon>Eukaryota</taxon>
        <taxon>Amoebozoa</taxon>
        <taxon>Evosea</taxon>
        <taxon>Eumycetozoa</taxon>
        <taxon>Dictyostelia</taxon>
        <taxon>Dictyosteliales</taxon>
        <taxon>Dictyosteliaceae</taxon>
        <taxon>Dictyostelium</taxon>
    </lineage>
</organism>
<evidence type="ECO:0000259" key="2">
    <source>
        <dbReference type="PROSITE" id="PS00028"/>
    </source>
</evidence>
<comment type="caution">
    <text evidence="3">The sequence shown here is derived from an EMBL/GenBank/DDBJ whole genome shotgun (WGS) entry which is preliminary data.</text>
</comment>
<feature type="region of interest" description="Disordered" evidence="1">
    <location>
        <begin position="1"/>
        <end position="28"/>
    </location>
</feature>
<protein>
    <recommendedName>
        <fullName evidence="2">C2H2-type domain-containing protein</fullName>
    </recommendedName>
</protein>
<dbReference type="HOGENOM" id="CLU_1035986_0_0_1"/>
<dbReference type="PhylomeDB" id="Q54NA1"/>
<dbReference type="SMART" id="SM00355">
    <property type="entry name" value="ZnF_C2H2"/>
    <property type="match status" value="3"/>
</dbReference>
<feature type="domain" description="C2H2-type" evidence="2">
    <location>
        <begin position="183"/>
        <end position="204"/>
    </location>
</feature>
<dbReference type="KEGG" id="ddi:DDB_G0285413"/>
<reference evidence="3 4" key="1">
    <citation type="journal article" date="2005" name="Nature">
        <title>The genome of the social amoeba Dictyostelium discoideum.</title>
        <authorList>
            <consortium name="The Dictyostelium discoideum Sequencing Consortium"/>
            <person name="Eichinger L."/>
            <person name="Pachebat J.A."/>
            <person name="Glockner G."/>
            <person name="Rajandream M.A."/>
            <person name="Sucgang R."/>
            <person name="Berriman M."/>
            <person name="Song J."/>
            <person name="Olsen R."/>
            <person name="Szafranski K."/>
            <person name="Xu Q."/>
            <person name="Tunggal B."/>
            <person name="Kummerfeld S."/>
            <person name="Madera M."/>
            <person name="Konfortov B.A."/>
            <person name="Rivero F."/>
            <person name="Bankier A.T."/>
            <person name="Lehmann R."/>
            <person name="Hamlin N."/>
            <person name="Davies R."/>
            <person name="Gaudet P."/>
            <person name="Fey P."/>
            <person name="Pilcher K."/>
            <person name="Chen G."/>
            <person name="Saunders D."/>
            <person name="Sodergren E."/>
            <person name="Davis P."/>
            <person name="Kerhornou A."/>
            <person name="Nie X."/>
            <person name="Hall N."/>
            <person name="Anjard C."/>
            <person name="Hemphill L."/>
            <person name="Bason N."/>
            <person name="Farbrother P."/>
            <person name="Desany B."/>
            <person name="Just E."/>
            <person name="Morio T."/>
            <person name="Rost R."/>
            <person name="Churcher C."/>
            <person name="Cooper J."/>
            <person name="Haydock S."/>
            <person name="van Driessche N."/>
            <person name="Cronin A."/>
            <person name="Goodhead I."/>
            <person name="Muzny D."/>
            <person name="Mourier T."/>
            <person name="Pain A."/>
            <person name="Lu M."/>
            <person name="Harper D."/>
            <person name="Lindsay R."/>
            <person name="Hauser H."/>
            <person name="James K."/>
            <person name="Quiles M."/>
            <person name="Madan Babu M."/>
            <person name="Saito T."/>
            <person name="Buchrieser C."/>
            <person name="Wardroper A."/>
            <person name="Felder M."/>
            <person name="Thangavelu M."/>
            <person name="Johnson D."/>
            <person name="Knights A."/>
            <person name="Loulseged H."/>
            <person name="Mungall K."/>
            <person name="Oliver K."/>
            <person name="Price C."/>
            <person name="Quail M.A."/>
            <person name="Urushihara H."/>
            <person name="Hernandez J."/>
            <person name="Rabbinowitsch E."/>
            <person name="Steffen D."/>
            <person name="Sanders M."/>
            <person name="Ma J."/>
            <person name="Kohara Y."/>
            <person name="Sharp S."/>
            <person name="Simmonds M."/>
            <person name="Spiegler S."/>
            <person name="Tivey A."/>
            <person name="Sugano S."/>
            <person name="White B."/>
            <person name="Walker D."/>
            <person name="Woodward J."/>
            <person name="Winckler T."/>
            <person name="Tanaka Y."/>
            <person name="Shaulsky G."/>
            <person name="Schleicher M."/>
            <person name="Weinstock G."/>
            <person name="Rosenthal A."/>
            <person name="Cox E.C."/>
            <person name="Chisholm R.L."/>
            <person name="Gibbs R."/>
            <person name="Loomis W.F."/>
            <person name="Platzer M."/>
            <person name="Kay R.R."/>
            <person name="Williams J."/>
            <person name="Dear P.H."/>
            <person name="Noegel A.A."/>
            <person name="Barrell B."/>
            <person name="Kuspa A."/>
        </authorList>
    </citation>
    <scope>NUCLEOTIDE SEQUENCE [LARGE SCALE GENOMIC DNA]</scope>
    <source>
        <strain evidence="3 4">AX4</strain>
    </source>
</reference>
<dbReference type="dictyBase" id="DDB_G0285413"/>
<dbReference type="InParanoid" id="Q54NA1"/>
<accession>Q54NA1</accession>
<dbReference type="PRO" id="PR:Q54NA1"/>
<dbReference type="PROSITE" id="PS00028">
    <property type="entry name" value="ZINC_FINGER_C2H2_1"/>
    <property type="match status" value="1"/>
</dbReference>
<dbReference type="InterPro" id="IPR013087">
    <property type="entry name" value="Znf_C2H2_type"/>
</dbReference>
<dbReference type="RefSeq" id="XP_638279.1">
    <property type="nucleotide sequence ID" value="XM_633187.1"/>
</dbReference>
<sequence length="269" mass="31616">MNIDSTSLNNNNNNNSNNNCSNSKNSNSLDIEIYPNINRLHRYNRNDSIYNKINSERNNTLLKQKCIYFQDEKNKTNPTTTTTTTTATTTTTTTTATRIAADNNNEELINTNIKSKIKHICTCPIEFDNLVDYENHYHSIHKNFCTICKKKSYPTYKLLECHILETHDKLFETLCLKKKMFECFVCDRVFWSDYSRKLHLVDYHKYPKDFYFHSKQRSKELDKIRLKGLEVANNNNNNNKPNNDEKTNSDNMMELDQIIMDIESCNTKD</sequence>
<dbReference type="PANTHER" id="PTHR21354">
    <property type="entry name" value="ZINC FINGER PROTEIN 511"/>
    <property type="match status" value="1"/>
</dbReference>
<gene>
    <name evidence="3" type="ORF">DDB_G0285413</name>
</gene>
<dbReference type="PaxDb" id="44689-DDB0218714"/>
<dbReference type="OMA" id="CHILETH"/>
<name>Q54NA1_DICDI</name>
<dbReference type="AlphaFoldDB" id="Q54NA1"/>
<evidence type="ECO:0000313" key="3">
    <source>
        <dbReference type="EMBL" id="EAL64781.1"/>
    </source>
</evidence>
<dbReference type="EMBL" id="AAFI02000079">
    <property type="protein sequence ID" value="EAL64781.1"/>
    <property type="molecule type" value="Genomic_DNA"/>
</dbReference>
<dbReference type="InterPro" id="IPR039258">
    <property type="entry name" value="ZNF511"/>
</dbReference>
<dbReference type="VEuPathDB" id="AmoebaDB:DDB_G0285413"/>
<proteinExistence type="predicted"/>
<dbReference type="Proteomes" id="UP000002195">
    <property type="component" value="Unassembled WGS sequence"/>
</dbReference>
<dbReference type="PANTHER" id="PTHR21354:SF0">
    <property type="entry name" value="ZINC FINGER PROTEIN 511"/>
    <property type="match status" value="1"/>
</dbReference>
<evidence type="ECO:0000256" key="1">
    <source>
        <dbReference type="SAM" id="MobiDB-lite"/>
    </source>
</evidence>
<keyword evidence="4" id="KW-1185">Reference proteome</keyword>
<dbReference type="eggNOG" id="KOG4173">
    <property type="taxonomic scope" value="Eukaryota"/>
</dbReference>
<dbReference type="GeneID" id="8625087"/>